<dbReference type="GO" id="GO:0039694">
    <property type="term" value="P:viral RNA genome replication"/>
    <property type="evidence" value="ECO:0007669"/>
    <property type="project" value="InterPro"/>
</dbReference>
<protein>
    <submittedName>
        <fullName evidence="3">Putative RNA-dependent RNA polymerase</fullName>
    </submittedName>
</protein>
<keyword evidence="3" id="KW-0696">RNA-directed RNA polymerase</keyword>
<dbReference type="InterPro" id="IPR002166">
    <property type="entry name" value="RNA_pol_HCV"/>
</dbReference>
<dbReference type="GO" id="GO:0003968">
    <property type="term" value="F:RNA-directed RNA polymerase activity"/>
    <property type="evidence" value="ECO:0007669"/>
    <property type="project" value="UniProtKB-KW"/>
</dbReference>
<dbReference type="SUPFAM" id="SSF56672">
    <property type="entry name" value="DNA/RNA polymerases"/>
    <property type="match status" value="1"/>
</dbReference>
<sequence>MVVGHEPVPGARVTRRVPVKQRSQGAYKIPGIGIGPAMGTYTNDLHVVHRAIARRVLYRYDKVTGQYNNRYAPSVEHVNTCLGNISSGFLRAMPNPVECSVEEFPHLYSGRRHVVMKNASQSLIVEGPATGRDAVVYAFAKVQSEDVAADPRAIQARCPRYHVSLGRFLKVNEKAFYYGVDSWFGERTIVKGLNGAEVGRLIARKFESYDSPVAIGLDASRFDRSVSIPMLRWVHNHYYAHLGKIPELQQLLEWQLVNRGKAKARDGKVEYTVDGGVMSGDIDTSLKGCLIMCALVAAWSRRVGVNIRLVNNGDDCVVFMSDRDQGRFTQGMREWMAALGFDIVAEDPVYEIEKVEFCQAKPVLDSTGHYVMCRNPVKATVKDAMCRTGLCSDKAQRRWMRAVADCGLALAGDMPIFAAHYAAMDRHAGKLKSRASDHAAFAHGLMYMSDRMKRRFGVTVETRLSFWRAWGILPHEQVAIESYYEHLTFGNGEGPIDSGPNHHYHVPFGVSCLANGEA</sequence>
<dbReference type="EMBL" id="MZ556241">
    <property type="protein sequence ID" value="UBJ26078.1"/>
    <property type="molecule type" value="Genomic_RNA"/>
</dbReference>
<dbReference type="InterPro" id="IPR043502">
    <property type="entry name" value="DNA/RNA_pol_sf"/>
</dbReference>
<proteinExistence type="predicted"/>
<reference evidence="3" key="1">
    <citation type="submission" date="2021-07" db="EMBL/GenBank/DDBJ databases">
        <title>Communication and adaptive evolution of viruses within giant pandas and their associated organisms in a local ecological environment.</title>
        <authorList>
            <person name="Zhao M."/>
            <person name="Liu S."/>
            <person name="Zhang W."/>
        </authorList>
    </citation>
    <scope>NUCLEOTIDE SEQUENCE</scope>
    <source>
        <strain evidence="3">Gpf270unRi01-12</strain>
    </source>
</reference>
<dbReference type="GO" id="GO:0003723">
    <property type="term" value="F:RNA binding"/>
    <property type="evidence" value="ECO:0007669"/>
    <property type="project" value="InterPro"/>
</dbReference>
<name>A0A8K1HI47_9VIRU</name>
<dbReference type="InterPro" id="IPR043128">
    <property type="entry name" value="Rev_trsase/Diguanyl_cyclase"/>
</dbReference>
<evidence type="ECO:0000256" key="1">
    <source>
        <dbReference type="ARBA" id="ARBA00022679"/>
    </source>
</evidence>
<dbReference type="Gene3D" id="3.30.70.270">
    <property type="match status" value="1"/>
</dbReference>
<keyword evidence="2" id="KW-0548">Nucleotidyltransferase</keyword>
<evidence type="ECO:0000256" key="2">
    <source>
        <dbReference type="ARBA" id="ARBA00022695"/>
    </source>
</evidence>
<accession>A0A8K1HI47</accession>
<dbReference type="Pfam" id="PF00998">
    <property type="entry name" value="RdRP_3"/>
    <property type="match status" value="1"/>
</dbReference>
<evidence type="ECO:0000313" key="3">
    <source>
        <dbReference type="EMBL" id="UBJ26078.1"/>
    </source>
</evidence>
<keyword evidence="1" id="KW-0808">Transferase</keyword>
<organism evidence="3">
    <name type="scientific">Riboviria sp</name>
    <dbReference type="NCBI Taxonomy" id="2585031"/>
    <lineage>
        <taxon>Viruses</taxon>
        <taxon>Riboviria</taxon>
    </lineage>
</organism>